<keyword evidence="4" id="KW-1133">Transmembrane helix</keyword>
<keyword evidence="3 6" id="KW-0012">Acyltransferase</keyword>
<name>A0A515CZX8_SERLI</name>
<comment type="pathway">
    <text evidence="1">Lipid metabolism.</text>
</comment>
<dbReference type="InterPro" id="IPR002123">
    <property type="entry name" value="Plipid/glycerol_acylTrfase"/>
</dbReference>
<dbReference type="RefSeq" id="WP_142816444.1">
    <property type="nucleotide sequence ID" value="NZ_CP033893.1"/>
</dbReference>
<evidence type="ECO:0000256" key="3">
    <source>
        <dbReference type="ARBA" id="ARBA00023315"/>
    </source>
</evidence>
<evidence type="ECO:0000256" key="1">
    <source>
        <dbReference type="ARBA" id="ARBA00005189"/>
    </source>
</evidence>
<dbReference type="PANTHER" id="PTHR10434">
    <property type="entry name" value="1-ACYL-SN-GLYCEROL-3-PHOSPHATE ACYLTRANSFERASE"/>
    <property type="match status" value="1"/>
</dbReference>
<evidence type="ECO:0000313" key="6">
    <source>
        <dbReference type="EMBL" id="QDL33721.1"/>
    </source>
</evidence>
<evidence type="ECO:0000259" key="5">
    <source>
        <dbReference type="SMART" id="SM00563"/>
    </source>
</evidence>
<feature type="domain" description="Phospholipid/glycerol acyltransferase" evidence="5">
    <location>
        <begin position="99"/>
        <end position="206"/>
    </location>
</feature>
<keyword evidence="4" id="KW-0812">Transmembrane</keyword>
<dbReference type="SUPFAM" id="SSF69593">
    <property type="entry name" value="Glycerol-3-phosphate (1)-acyltransferase"/>
    <property type="match status" value="1"/>
</dbReference>
<evidence type="ECO:0000256" key="4">
    <source>
        <dbReference type="SAM" id="Phobius"/>
    </source>
</evidence>
<sequence length="272" mass="30367">MGNAMPAENTPEQSSWFNRCWRVIATGFCFSLFGLGGLLLSGVWFNLMRLAVRDPARRNQLTQSSIRHSFRFFLATTRFFGVLDYHFDNAERFREDRGCLVIANHPSLLDYVLLASQMPRCDCIVKEALLSNVFVSGVIKAAGYLANAQSDILLEQCGQRLAAGGTILIFPEGTRTTPGKALALQRGAANIALRGQCCIRIVHIHCHPPMLTKQGKWYKIPAVKPQFRITVQDKIDTRAFIHANDVSPALAARRLTQHLTDALQSEPINNEK</sequence>
<dbReference type="Proteomes" id="UP000317572">
    <property type="component" value="Chromosome"/>
</dbReference>
<evidence type="ECO:0000313" key="7">
    <source>
        <dbReference type="Proteomes" id="UP000317572"/>
    </source>
</evidence>
<dbReference type="GO" id="GO:0006654">
    <property type="term" value="P:phosphatidic acid biosynthetic process"/>
    <property type="evidence" value="ECO:0007669"/>
    <property type="project" value="TreeGrafter"/>
</dbReference>
<dbReference type="GO" id="GO:0003841">
    <property type="term" value="F:1-acylglycerol-3-phosphate O-acyltransferase activity"/>
    <property type="evidence" value="ECO:0007669"/>
    <property type="project" value="TreeGrafter"/>
</dbReference>
<dbReference type="STRING" id="614.XJ20_19545"/>
<evidence type="ECO:0000256" key="2">
    <source>
        <dbReference type="ARBA" id="ARBA00022679"/>
    </source>
</evidence>
<keyword evidence="2 6" id="KW-0808">Transferase</keyword>
<gene>
    <name evidence="6" type="ORF">EGO53_18760</name>
</gene>
<dbReference type="EMBL" id="CP033893">
    <property type="protein sequence ID" value="QDL33721.1"/>
    <property type="molecule type" value="Genomic_DNA"/>
</dbReference>
<feature type="transmembrane region" description="Helical" evidence="4">
    <location>
        <begin position="23"/>
        <end position="47"/>
    </location>
</feature>
<dbReference type="CDD" id="cd07989">
    <property type="entry name" value="LPLAT_AGPAT-like"/>
    <property type="match status" value="1"/>
</dbReference>
<dbReference type="AlphaFoldDB" id="A0A515CZX8"/>
<accession>A0A515CZX8</accession>
<keyword evidence="4" id="KW-0472">Membrane</keyword>
<protein>
    <submittedName>
        <fullName evidence="6">1-acyl-sn-glycerol-3-phosphate acyltransferase</fullName>
    </submittedName>
</protein>
<dbReference type="Pfam" id="PF01553">
    <property type="entry name" value="Acyltransferase"/>
    <property type="match status" value="1"/>
</dbReference>
<dbReference type="SMART" id="SM00563">
    <property type="entry name" value="PlsC"/>
    <property type="match status" value="1"/>
</dbReference>
<proteinExistence type="predicted"/>
<dbReference type="PANTHER" id="PTHR10434:SF66">
    <property type="entry name" value="PHOSPHOLIPID_GLYCEROL ACYLTRANSFERASE DOMAIN-CONTAINING PROTEIN"/>
    <property type="match status" value="1"/>
</dbReference>
<reference evidence="6 7" key="1">
    <citation type="submission" date="2018-11" db="EMBL/GenBank/DDBJ databases">
        <title>The first complete genome of Serratia liquefaciens isolated from metalophyte plant revel distinctness adaptive mechanisms in an extreme habitat.</title>
        <authorList>
            <person name="Caneschi W.L."/>
            <person name="Sanchez A.B."/>
            <person name="Felestrino E.B."/>
            <person name="Assis R.A.B."/>
            <person name="Lemes C.G.C."/>
            <person name="Cordeiro I.F."/>
            <person name="Fonseca N.P."/>
            <person name="Villa M."/>
            <person name="Vieira I.T."/>
            <person name="Moraes L.A."/>
            <person name="Kamino L.H.Y."/>
            <person name="do Carmo F."/>
            <person name="Garcia C.M."/>
            <person name="Almeida N.F."/>
            <person name="Silva R.S."/>
            <person name="Ferro J.A."/>
            <person name="Ferro M.I.T."/>
            <person name="Varani A.M."/>
            <person name="Ferreira R.M."/>
            <person name="dos Santos V.L."/>
            <person name="Silva U.C."/>
            <person name="Setubal J.C."/>
            <person name="Moreira L.M."/>
        </authorList>
    </citation>
    <scope>NUCLEOTIDE SEQUENCE [LARGE SCALE GENOMIC DNA]</scope>
    <source>
        <strain evidence="6 7">FG3</strain>
    </source>
</reference>
<organism evidence="6 7">
    <name type="scientific">Serratia liquefaciens</name>
    <dbReference type="NCBI Taxonomy" id="614"/>
    <lineage>
        <taxon>Bacteria</taxon>
        <taxon>Pseudomonadati</taxon>
        <taxon>Pseudomonadota</taxon>
        <taxon>Gammaproteobacteria</taxon>
        <taxon>Enterobacterales</taxon>
        <taxon>Yersiniaceae</taxon>
        <taxon>Serratia</taxon>
    </lineage>
</organism>